<dbReference type="AlphaFoldDB" id="A0A8R7UYG0"/>
<dbReference type="Gramene" id="TuG1812G0700000996.01.T01">
    <property type="protein sequence ID" value="TuG1812G0700000996.01.T01.cds340580"/>
    <property type="gene ID" value="TuG1812G0700000996.01"/>
</dbReference>
<sequence>VALLLPAEHATPNRVERERDSHGDLELRLTARSSVLVVTRPRSPSCCPASSASLLFLPAGSAASLGPAPIRPHFRRWRFCSSDSVPPPPPPPLSFCCSCDLLGRELVLSVRFDDCIHPPQLFSV</sequence>
<keyword evidence="2" id="KW-1185">Reference proteome</keyword>
<reference evidence="1" key="2">
    <citation type="submission" date="2018-03" db="EMBL/GenBank/DDBJ databases">
        <title>The Triticum urartu genome reveals the dynamic nature of wheat genome evolution.</title>
        <authorList>
            <person name="Ling H."/>
            <person name="Ma B."/>
            <person name="Shi X."/>
            <person name="Liu H."/>
            <person name="Dong L."/>
            <person name="Sun H."/>
            <person name="Cao Y."/>
            <person name="Gao Q."/>
            <person name="Zheng S."/>
            <person name="Li Y."/>
            <person name="Yu Y."/>
            <person name="Du H."/>
            <person name="Qi M."/>
            <person name="Li Y."/>
            <person name="Yu H."/>
            <person name="Cui Y."/>
            <person name="Wang N."/>
            <person name="Chen C."/>
            <person name="Wu H."/>
            <person name="Zhao Y."/>
            <person name="Zhang J."/>
            <person name="Li Y."/>
            <person name="Zhou W."/>
            <person name="Zhang B."/>
            <person name="Hu W."/>
            <person name="Eijk M."/>
            <person name="Tang J."/>
            <person name="Witsenboer H."/>
            <person name="Zhao S."/>
            <person name="Li Z."/>
            <person name="Zhang A."/>
            <person name="Wang D."/>
            <person name="Liang C."/>
        </authorList>
    </citation>
    <scope>NUCLEOTIDE SEQUENCE [LARGE SCALE GENOMIC DNA]</scope>
    <source>
        <strain evidence="1">cv. G1812</strain>
    </source>
</reference>
<dbReference type="Proteomes" id="UP000015106">
    <property type="component" value="Chromosome 7"/>
</dbReference>
<proteinExistence type="predicted"/>
<organism evidence="1 2">
    <name type="scientific">Triticum urartu</name>
    <name type="common">Red wild einkorn</name>
    <name type="synonym">Crithodium urartu</name>
    <dbReference type="NCBI Taxonomy" id="4572"/>
    <lineage>
        <taxon>Eukaryota</taxon>
        <taxon>Viridiplantae</taxon>
        <taxon>Streptophyta</taxon>
        <taxon>Embryophyta</taxon>
        <taxon>Tracheophyta</taxon>
        <taxon>Spermatophyta</taxon>
        <taxon>Magnoliopsida</taxon>
        <taxon>Liliopsida</taxon>
        <taxon>Poales</taxon>
        <taxon>Poaceae</taxon>
        <taxon>BOP clade</taxon>
        <taxon>Pooideae</taxon>
        <taxon>Triticodae</taxon>
        <taxon>Triticeae</taxon>
        <taxon>Triticinae</taxon>
        <taxon>Triticum</taxon>
    </lineage>
</organism>
<dbReference type="EnsemblPlants" id="TuG1812G0700000996.01.T01">
    <property type="protein sequence ID" value="TuG1812G0700000996.01.T01.cds340580"/>
    <property type="gene ID" value="TuG1812G0700000996.01"/>
</dbReference>
<protein>
    <submittedName>
        <fullName evidence="1">Uncharacterized protein</fullName>
    </submittedName>
</protein>
<reference evidence="1" key="3">
    <citation type="submission" date="2022-06" db="UniProtKB">
        <authorList>
            <consortium name="EnsemblPlants"/>
        </authorList>
    </citation>
    <scope>IDENTIFICATION</scope>
</reference>
<evidence type="ECO:0000313" key="1">
    <source>
        <dbReference type="EnsemblPlants" id="TuG1812G0700000996.01.T01.cds340580"/>
    </source>
</evidence>
<accession>A0A8R7UYG0</accession>
<name>A0A8R7UYG0_TRIUA</name>
<evidence type="ECO:0000313" key="2">
    <source>
        <dbReference type="Proteomes" id="UP000015106"/>
    </source>
</evidence>
<reference evidence="2" key="1">
    <citation type="journal article" date="2013" name="Nature">
        <title>Draft genome of the wheat A-genome progenitor Triticum urartu.</title>
        <authorList>
            <person name="Ling H.Q."/>
            <person name="Zhao S."/>
            <person name="Liu D."/>
            <person name="Wang J."/>
            <person name="Sun H."/>
            <person name="Zhang C."/>
            <person name="Fan H."/>
            <person name="Li D."/>
            <person name="Dong L."/>
            <person name="Tao Y."/>
            <person name="Gao C."/>
            <person name="Wu H."/>
            <person name="Li Y."/>
            <person name="Cui Y."/>
            <person name="Guo X."/>
            <person name="Zheng S."/>
            <person name="Wang B."/>
            <person name="Yu K."/>
            <person name="Liang Q."/>
            <person name="Yang W."/>
            <person name="Lou X."/>
            <person name="Chen J."/>
            <person name="Feng M."/>
            <person name="Jian J."/>
            <person name="Zhang X."/>
            <person name="Luo G."/>
            <person name="Jiang Y."/>
            <person name="Liu J."/>
            <person name="Wang Z."/>
            <person name="Sha Y."/>
            <person name="Zhang B."/>
            <person name="Wu H."/>
            <person name="Tang D."/>
            <person name="Shen Q."/>
            <person name="Xue P."/>
            <person name="Zou S."/>
            <person name="Wang X."/>
            <person name="Liu X."/>
            <person name="Wang F."/>
            <person name="Yang Y."/>
            <person name="An X."/>
            <person name="Dong Z."/>
            <person name="Zhang K."/>
            <person name="Zhang X."/>
            <person name="Luo M.C."/>
            <person name="Dvorak J."/>
            <person name="Tong Y."/>
            <person name="Wang J."/>
            <person name="Yang H."/>
            <person name="Li Z."/>
            <person name="Wang D."/>
            <person name="Zhang A."/>
            <person name="Wang J."/>
        </authorList>
    </citation>
    <scope>NUCLEOTIDE SEQUENCE</scope>
    <source>
        <strain evidence="2">cv. G1812</strain>
    </source>
</reference>